<evidence type="ECO:0000313" key="3">
    <source>
        <dbReference type="Proteomes" id="UP001497623"/>
    </source>
</evidence>
<evidence type="ECO:0000256" key="1">
    <source>
        <dbReference type="SAM" id="Phobius"/>
    </source>
</evidence>
<dbReference type="EMBL" id="CAXKWB010141484">
    <property type="protein sequence ID" value="CAL4245859.1"/>
    <property type="molecule type" value="Genomic_DNA"/>
</dbReference>
<dbReference type="Proteomes" id="UP001497623">
    <property type="component" value="Unassembled WGS sequence"/>
</dbReference>
<dbReference type="AlphaFoldDB" id="A0AAV2SSC6"/>
<protein>
    <submittedName>
        <fullName evidence="2">Uncharacterized protein</fullName>
    </submittedName>
</protein>
<feature type="transmembrane region" description="Helical" evidence="1">
    <location>
        <begin position="12"/>
        <end position="32"/>
    </location>
</feature>
<reference evidence="2 3" key="1">
    <citation type="submission" date="2024-05" db="EMBL/GenBank/DDBJ databases">
        <authorList>
            <person name="Wallberg A."/>
        </authorList>
    </citation>
    <scope>NUCLEOTIDE SEQUENCE [LARGE SCALE GENOMIC DNA]</scope>
</reference>
<evidence type="ECO:0000313" key="2">
    <source>
        <dbReference type="EMBL" id="CAL4245859.1"/>
    </source>
</evidence>
<gene>
    <name evidence="2" type="ORF">MNOR_LOCUS41120</name>
</gene>
<sequence length="125" mass="13981">MFLGLLCPRYIILHLSTLNSILHFFAQSLTIFRSSCSVLLPCMPVNFLLFLLVIMRLNSLLSSAKRLNGDRTPSGRSFINIRNRIGPSTDPCSTPLVTFLGDDAVPLITTLWILPFKKSLTQSKI</sequence>
<comment type="caution">
    <text evidence="2">The sequence shown here is derived from an EMBL/GenBank/DDBJ whole genome shotgun (WGS) entry which is preliminary data.</text>
</comment>
<name>A0AAV2SSC6_MEGNR</name>
<organism evidence="2 3">
    <name type="scientific">Meganyctiphanes norvegica</name>
    <name type="common">Northern krill</name>
    <name type="synonym">Thysanopoda norvegica</name>
    <dbReference type="NCBI Taxonomy" id="48144"/>
    <lineage>
        <taxon>Eukaryota</taxon>
        <taxon>Metazoa</taxon>
        <taxon>Ecdysozoa</taxon>
        <taxon>Arthropoda</taxon>
        <taxon>Crustacea</taxon>
        <taxon>Multicrustacea</taxon>
        <taxon>Malacostraca</taxon>
        <taxon>Eumalacostraca</taxon>
        <taxon>Eucarida</taxon>
        <taxon>Euphausiacea</taxon>
        <taxon>Euphausiidae</taxon>
        <taxon>Meganyctiphanes</taxon>
    </lineage>
</organism>
<keyword evidence="1" id="KW-1133">Transmembrane helix</keyword>
<feature type="transmembrane region" description="Helical" evidence="1">
    <location>
        <begin position="38"/>
        <end position="57"/>
    </location>
</feature>
<proteinExistence type="predicted"/>
<keyword evidence="1" id="KW-0812">Transmembrane</keyword>
<accession>A0AAV2SSC6</accession>
<keyword evidence="3" id="KW-1185">Reference proteome</keyword>
<keyword evidence="1" id="KW-0472">Membrane</keyword>